<dbReference type="EMBL" id="EQ962658">
    <property type="protein sequence ID" value="EED14502.1"/>
    <property type="molecule type" value="Genomic_DNA"/>
</dbReference>
<feature type="transmembrane region" description="Helical" evidence="6">
    <location>
        <begin position="372"/>
        <end position="390"/>
    </location>
</feature>
<feature type="region of interest" description="Disordered" evidence="5">
    <location>
        <begin position="1"/>
        <end position="33"/>
    </location>
</feature>
<evidence type="ECO:0000313" key="9">
    <source>
        <dbReference type="Proteomes" id="UP000001745"/>
    </source>
</evidence>
<feature type="transmembrane region" description="Helical" evidence="6">
    <location>
        <begin position="222"/>
        <end position="244"/>
    </location>
</feature>
<dbReference type="PhylomeDB" id="B8MN53"/>
<dbReference type="OMA" id="APLMDYW"/>
<dbReference type="AlphaFoldDB" id="B8MN53"/>
<evidence type="ECO:0000256" key="5">
    <source>
        <dbReference type="SAM" id="MobiDB-lite"/>
    </source>
</evidence>
<keyword evidence="3 6" id="KW-1133">Transmembrane helix</keyword>
<keyword evidence="9" id="KW-1185">Reference proteome</keyword>
<organism evidence="8 9">
    <name type="scientific">Talaromyces stipitatus (strain ATCC 10500 / CBS 375.48 / QM 6759 / NRRL 1006)</name>
    <name type="common">Penicillium stipitatum</name>
    <dbReference type="NCBI Taxonomy" id="441959"/>
    <lineage>
        <taxon>Eukaryota</taxon>
        <taxon>Fungi</taxon>
        <taxon>Dikarya</taxon>
        <taxon>Ascomycota</taxon>
        <taxon>Pezizomycotina</taxon>
        <taxon>Eurotiomycetes</taxon>
        <taxon>Eurotiomycetidae</taxon>
        <taxon>Eurotiales</taxon>
        <taxon>Trichocomaceae</taxon>
        <taxon>Talaromyces</taxon>
        <taxon>Talaromyces sect. Talaromyces</taxon>
    </lineage>
</organism>
<gene>
    <name evidence="8" type="ORF">TSTA_107100</name>
</gene>
<dbReference type="Gene3D" id="1.20.1250.20">
    <property type="entry name" value="MFS general substrate transporter like domains"/>
    <property type="match status" value="1"/>
</dbReference>
<dbReference type="SUPFAM" id="SSF103473">
    <property type="entry name" value="MFS general substrate transporter"/>
    <property type="match status" value="1"/>
</dbReference>
<keyword evidence="2 6" id="KW-0812">Transmembrane</keyword>
<feature type="transmembrane region" description="Helical" evidence="6">
    <location>
        <begin position="126"/>
        <end position="146"/>
    </location>
</feature>
<evidence type="ECO:0000313" key="8">
    <source>
        <dbReference type="EMBL" id="EED14502.1"/>
    </source>
</evidence>
<evidence type="ECO:0000259" key="7">
    <source>
        <dbReference type="PROSITE" id="PS50850"/>
    </source>
</evidence>
<dbReference type="PROSITE" id="PS50850">
    <property type="entry name" value="MFS"/>
    <property type="match status" value="1"/>
</dbReference>
<name>B8MN53_TALSN</name>
<dbReference type="InterPro" id="IPR011701">
    <property type="entry name" value="MFS"/>
</dbReference>
<feature type="transmembrane region" description="Helical" evidence="6">
    <location>
        <begin position="396"/>
        <end position="423"/>
    </location>
</feature>
<protein>
    <submittedName>
        <fullName evidence="8">Efflux pump antibiotic resistance protein, putative</fullName>
    </submittedName>
</protein>
<accession>B8MN53</accession>
<evidence type="ECO:0000256" key="1">
    <source>
        <dbReference type="ARBA" id="ARBA00004141"/>
    </source>
</evidence>
<feature type="transmembrane region" description="Helical" evidence="6">
    <location>
        <begin position="101"/>
        <end position="119"/>
    </location>
</feature>
<feature type="transmembrane region" description="Helical" evidence="6">
    <location>
        <begin position="152"/>
        <end position="177"/>
    </location>
</feature>
<dbReference type="STRING" id="441959.B8MN53"/>
<feature type="domain" description="Major facilitator superfamily (MFS) profile" evidence="7">
    <location>
        <begin position="61"/>
        <end position="491"/>
    </location>
</feature>
<dbReference type="Pfam" id="PF07690">
    <property type="entry name" value="MFS_1"/>
    <property type="match status" value="1"/>
</dbReference>
<evidence type="ECO:0000256" key="4">
    <source>
        <dbReference type="ARBA" id="ARBA00023136"/>
    </source>
</evidence>
<dbReference type="Proteomes" id="UP000001745">
    <property type="component" value="Unassembled WGS sequence"/>
</dbReference>
<dbReference type="CDD" id="cd17323">
    <property type="entry name" value="MFS_Tpo1_MDR_like"/>
    <property type="match status" value="1"/>
</dbReference>
<dbReference type="OrthoDB" id="6770063at2759"/>
<dbReference type="InParanoid" id="B8MN53"/>
<reference evidence="9" key="1">
    <citation type="journal article" date="2015" name="Genome Announc.">
        <title>Genome sequence of the AIDS-associated pathogen Penicillium marneffei (ATCC18224) and its near taxonomic relative Talaromyces stipitatus (ATCC10500).</title>
        <authorList>
            <person name="Nierman W.C."/>
            <person name="Fedorova-Abrams N.D."/>
            <person name="Andrianopoulos A."/>
        </authorList>
    </citation>
    <scope>NUCLEOTIDE SEQUENCE [LARGE SCALE GENOMIC DNA]</scope>
    <source>
        <strain evidence="9">ATCC 10500 / CBS 375.48 / QM 6759 / NRRL 1006</strain>
    </source>
</reference>
<dbReference type="VEuPathDB" id="FungiDB:TSTA_107100"/>
<dbReference type="RefSeq" id="XP_002486740.1">
    <property type="nucleotide sequence ID" value="XM_002486695.1"/>
</dbReference>
<evidence type="ECO:0000256" key="2">
    <source>
        <dbReference type="ARBA" id="ARBA00022692"/>
    </source>
</evidence>
<feature type="transmembrane region" description="Helical" evidence="6">
    <location>
        <begin position="462"/>
        <end position="484"/>
    </location>
</feature>
<dbReference type="HOGENOM" id="CLU_008455_1_3_1"/>
<evidence type="ECO:0000256" key="3">
    <source>
        <dbReference type="ARBA" id="ARBA00022989"/>
    </source>
</evidence>
<dbReference type="PANTHER" id="PTHR23502:SF60">
    <property type="entry name" value="MAJOR FACILITATOR SUPERFAMILY (MFS) PROFILE DOMAIN-CONTAINING PROTEIN-RELATED"/>
    <property type="match status" value="1"/>
</dbReference>
<dbReference type="PRINTS" id="PR01036">
    <property type="entry name" value="TCRTETB"/>
</dbReference>
<dbReference type="InterPro" id="IPR020846">
    <property type="entry name" value="MFS_dom"/>
</dbReference>
<dbReference type="GO" id="GO:0022857">
    <property type="term" value="F:transmembrane transporter activity"/>
    <property type="evidence" value="ECO:0007669"/>
    <property type="project" value="InterPro"/>
</dbReference>
<dbReference type="eggNOG" id="KOG0255">
    <property type="taxonomic scope" value="Eukaryota"/>
</dbReference>
<dbReference type="InterPro" id="IPR036259">
    <property type="entry name" value="MFS_trans_sf"/>
</dbReference>
<keyword evidence="4 6" id="KW-0472">Membrane</keyword>
<feature type="transmembrane region" description="Helical" evidence="6">
    <location>
        <begin position="189"/>
        <end position="210"/>
    </location>
</feature>
<comment type="subcellular location">
    <subcellularLocation>
        <location evidence="1">Membrane</location>
        <topology evidence="1">Multi-pass membrane protein</topology>
    </subcellularLocation>
</comment>
<dbReference type="GeneID" id="8103610"/>
<dbReference type="GO" id="GO:0016020">
    <property type="term" value="C:membrane"/>
    <property type="evidence" value="ECO:0007669"/>
    <property type="project" value="UniProtKB-SubCell"/>
</dbReference>
<proteinExistence type="predicted"/>
<feature type="transmembrane region" description="Helical" evidence="6">
    <location>
        <begin position="287"/>
        <end position="312"/>
    </location>
</feature>
<dbReference type="PANTHER" id="PTHR23502">
    <property type="entry name" value="MAJOR FACILITATOR SUPERFAMILY"/>
    <property type="match status" value="1"/>
</dbReference>
<evidence type="ECO:0000256" key="6">
    <source>
        <dbReference type="SAM" id="Phobius"/>
    </source>
</evidence>
<sequence>MQDEEITPVPFTDSADVELHSIPPPPANKNAKDSDPFLVEFNHPFDPENPLDWPTALKWRVTDVLSATGFNRIMVSTIMAPALSTIAYELDMNSTESAMSLSIYLLATAFGPLFIGPLSEIYGRQIILHASNVWFLVWNLLCGFAHTKGTLIAARFLAGFRASAIYALAGGVIGDIWRPEQRGRSLGTYLLIPLLGAAVGPIIGGFITAHTTWRWMFWSTSIFQMVMIFVSFFTFQESYGAVLLRRRADRLRQRTGNTQYYTKTERPDGNRSTVGLLWKAMTRPLRLLIFHPFIQVSATLQGLNYGILYITLSTFSNLWIDQYNESIEISGLHYIACTLGELVASQVGGPLMDILYKRQKRENPPPESRLPLMYPGILAACIGALLYGWAANYRLFWFVVDVGVVVLMFGMQLSGMPMMVYIIDTYGEHTSSAMAATQFARSLTAFLFPLFAPSMYQALGFGWTNTVLALVVISIPVPLTLLIWKFGPKLRATAISTY</sequence>